<evidence type="ECO:0008006" key="4">
    <source>
        <dbReference type="Google" id="ProtNLM"/>
    </source>
</evidence>
<dbReference type="AlphaFoldDB" id="A0AAW0YZJ1"/>
<feature type="region of interest" description="Disordered" evidence="1">
    <location>
        <begin position="1"/>
        <end position="81"/>
    </location>
</feature>
<proteinExistence type="predicted"/>
<gene>
    <name evidence="2" type="ORF">IAR55_003703</name>
</gene>
<comment type="caution">
    <text evidence="2">The sequence shown here is derived from an EMBL/GenBank/DDBJ whole genome shotgun (WGS) entry which is preliminary data.</text>
</comment>
<keyword evidence="3" id="KW-1185">Reference proteome</keyword>
<accession>A0AAW0YZJ1</accession>
<reference evidence="2 3" key="1">
    <citation type="journal article" date="2024" name="bioRxiv">
        <title>Comparative genomics of Cryptococcus and Kwoniella reveals pathogenesis evolution and contrasting karyotype dynamics via intercentromeric recombination or chromosome fusion.</title>
        <authorList>
            <person name="Coelho M.A."/>
            <person name="David-Palma M."/>
            <person name="Shea T."/>
            <person name="Bowers K."/>
            <person name="McGinley-Smith S."/>
            <person name="Mohammad A.W."/>
            <person name="Gnirke A."/>
            <person name="Yurkov A.M."/>
            <person name="Nowrousian M."/>
            <person name="Sun S."/>
            <person name="Cuomo C.A."/>
            <person name="Heitman J."/>
        </authorList>
    </citation>
    <scope>NUCLEOTIDE SEQUENCE [LARGE SCALE GENOMIC DNA]</scope>
    <source>
        <strain evidence="2 3">CBS 13917</strain>
    </source>
</reference>
<evidence type="ECO:0000256" key="1">
    <source>
        <dbReference type="SAM" id="MobiDB-lite"/>
    </source>
</evidence>
<dbReference type="EMBL" id="JBCAWK010000006">
    <property type="protein sequence ID" value="KAK8854963.1"/>
    <property type="molecule type" value="Genomic_DNA"/>
</dbReference>
<feature type="region of interest" description="Disordered" evidence="1">
    <location>
        <begin position="254"/>
        <end position="274"/>
    </location>
</feature>
<feature type="region of interest" description="Disordered" evidence="1">
    <location>
        <begin position="310"/>
        <end position="362"/>
    </location>
</feature>
<dbReference type="Proteomes" id="UP001388673">
    <property type="component" value="Unassembled WGS sequence"/>
</dbReference>
<dbReference type="SUPFAM" id="SSF54928">
    <property type="entry name" value="RNA-binding domain, RBD"/>
    <property type="match status" value="1"/>
</dbReference>
<dbReference type="KEGG" id="kne:92180961"/>
<feature type="compositionally biased region" description="Low complexity" evidence="1">
    <location>
        <begin position="35"/>
        <end position="62"/>
    </location>
</feature>
<dbReference type="RefSeq" id="XP_066803201.1">
    <property type="nucleotide sequence ID" value="XM_066946809.1"/>
</dbReference>
<protein>
    <recommendedName>
        <fullName evidence="4">RRM domain-containing protein</fullName>
    </recommendedName>
</protein>
<evidence type="ECO:0000313" key="3">
    <source>
        <dbReference type="Proteomes" id="UP001388673"/>
    </source>
</evidence>
<organism evidence="2 3">
    <name type="scientific">Kwoniella newhampshirensis</name>
    <dbReference type="NCBI Taxonomy" id="1651941"/>
    <lineage>
        <taxon>Eukaryota</taxon>
        <taxon>Fungi</taxon>
        <taxon>Dikarya</taxon>
        <taxon>Basidiomycota</taxon>
        <taxon>Agaricomycotina</taxon>
        <taxon>Tremellomycetes</taxon>
        <taxon>Tremellales</taxon>
        <taxon>Cryptococcaceae</taxon>
        <taxon>Kwoniella</taxon>
    </lineage>
</organism>
<sequence>MVRTTKPYQRPETYRKANPDAPGSWKHDLHETVKSSLASRISSSSATTARAPARSSLAARISGGQGKELLPSSSTSGSVKLHGFDGPLPANPNNLNAGVELLPSAGGGKTTRAPTRGVNNKGRELLNAALGVGARVQQRREVRRAQPEPAPTQQQQVQQVSIMGAAKGTTWVRVENLALGTTAEDVVSAFDPLPVLNAKLSSSSNSSVVSVDLELEQRSAAEDLIRQYHGVVADGNTLSVTIINTGLKSRLGGSNPLLQSQNQSQSSRSGPVVGAGTISAAGQELLGSSGSGKLYSDTVLSSNPNAAIVTLTDGSSSTPRSNQSRQRSDAWLIGGPSLAQRLGKGRGRGQIGGGSYADMMVD</sequence>
<evidence type="ECO:0000313" key="2">
    <source>
        <dbReference type="EMBL" id="KAK8854963.1"/>
    </source>
</evidence>
<dbReference type="GO" id="GO:0003676">
    <property type="term" value="F:nucleic acid binding"/>
    <property type="evidence" value="ECO:0007669"/>
    <property type="project" value="InterPro"/>
</dbReference>
<name>A0AAW0YZJ1_9TREE</name>
<feature type="compositionally biased region" description="Polar residues" evidence="1">
    <location>
        <begin position="312"/>
        <end position="325"/>
    </location>
</feature>
<dbReference type="GeneID" id="92180961"/>
<feature type="compositionally biased region" description="Low complexity" evidence="1">
    <location>
        <begin position="254"/>
        <end position="271"/>
    </location>
</feature>
<dbReference type="InterPro" id="IPR035979">
    <property type="entry name" value="RBD_domain_sf"/>
</dbReference>